<feature type="transmembrane region" description="Helical" evidence="6">
    <location>
        <begin position="6"/>
        <end position="26"/>
    </location>
</feature>
<dbReference type="Pfam" id="PF03239">
    <property type="entry name" value="FTR1"/>
    <property type="match status" value="1"/>
</dbReference>
<evidence type="ECO:0000256" key="3">
    <source>
        <dbReference type="ARBA" id="ARBA00022692"/>
    </source>
</evidence>
<keyword evidence="3 6" id="KW-0812">Transmembrane</keyword>
<feature type="transmembrane region" description="Helical" evidence="6">
    <location>
        <begin position="38"/>
        <end position="61"/>
    </location>
</feature>
<feature type="transmembrane region" description="Helical" evidence="6">
    <location>
        <begin position="247"/>
        <end position="263"/>
    </location>
</feature>
<comment type="subcellular location">
    <subcellularLocation>
        <location evidence="1">Membrane</location>
        <topology evidence="1">Multi-pass membrane protein</topology>
    </subcellularLocation>
</comment>
<protein>
    <submittedName>
        <fullName evidence="7">Iron permease</fullName>
    </submittedName>
</protein>
<sequence>MIPTLVIGLREGLEASLIVGIIAAFLGRNGRRDALRQVWIGVLAAVVLCLAIGTGLVVLSHELPQQAQEGMETVIGLFAVVMVTFMILWMAKHSRGMKRELEGAASAALARGSARALVVMAFLAVLREGFETSVFLVSVLQNSGSVLSASIGAVLGIAIAVGIGYGIYRGGVRLNMARFFKITGLVLVLVAAGLVMTALHTAHEAGWLNVGQATALDLSWLVQPGTVLESLFTGVLGWQPQPTVVELVGYLVYAVPMLVYVAWPRRRRTPAKTPAPAPEQSPVDA</sequence>
<dbReference type="EMBL" id="BOMB01000022">
    <property type="protein sequence ID" value="GID13083.1"/>
    <property type="molecule type" value="Genomic_DNA"/>
</dbReference>
<evidence type="ECO:0000313" key="8">
    <source>
        <dbReference type="Proteomes" id="UP000612808"/>
    </source>
</evidence>
<feature type="transmembrane region" description="Helical" evidence="6">
    <location>
        <begin position="73"/>
        <end position="91"/>
    </location>
</feature>
<feature type="transmembrane region" description="Helical" evidence="6">
    <location>
        <begin position="179"/>
        <end position="199"/>
    </location>
</feature>
<keyword evidence="5 6" id="KW-0472">Membrane</keyword>
<evidence type="ECO:0000256" key="2">
    <source>
        <dbReference type="ARBA" id="ARBA00008333"/>
    </source>
</evidence>
<organism evidence="7 8">
    <name type="scientific">Actinocatenispora rupis</name>
    <dbReference type="NCBI Taxonomy" id="519421"/>
    <lineage>
        <taxon>Bacteria</taxon>
        <taxon>Bacillati</taxon>
        <taxon>Actinomycetota</taxon>
        <taxon>Actinomycetes</taxon>
        <taxon>Micromonosporales</taxon>
        <taxon>Micromonosporaceae</taxon>
        <taxon>Actinocatenispora</taxon>
    </lineage>
</organism>
<comment type="similarity">
    <text evidence="2">Belongs to the oxidase-dependent Fe transporter (OFeT) (TC 9.A.10.1) family.</text>
</comment>
<dbReference type="InterPro" id="IPR004923">
    <property type="entry name" value="FTR1/Fip1/EfeU"/>
</dbReference>
<evidence type="ECO:0000256" key="1">
    <source>
        <dbReference type="ARBA" id="ARBA00004141"/>
    </source>
</evidence>
<reference evidence="7" key="1">
    <citation type="submission" date="2021-01" db="EMBL/GenBank/DDBJ databases">
        <title>Whole genome shotgun sequence of Actinocatenispora rupis NBRC 107355.</title>
        <authorList>
            <person name="Komaki H."/>
            <person name="Tamura T."/>
        </authorList>
    </citation>
    <scope>NUCLEOTIDE SEQUENCE</scope>
    <source>
        <strain evidence="7">NBRC 107355</strain>
    </source>
</reference>
<gene>
    <name evidence="7" type="ORF">Aru02nite_39720</name>
</gene>
<dbReference type="Proteomes" id="UP000612808">
    <property type="component" value="Unassembled WGS sequence"/>
</dbReference>
<dbReference type="PANTHER" id="PTHR31632">
    <property type="entry name" value="IRON TRANSPORTER FTH1"/>
    <property type="match status" value="1"/>
</dbReference>
<dbReference type="AlphaFoldDB" id="A0A8J3JE04"/>
<keyword evidence="4 6" id="KW-1133">Transmembrane helix</keyword>
<dbReference type="GO" id="GO:0033573">
    <property type="term" value="C:high-affinity iron permease complex"/>
    <property type="evidence" value="ECO:0007669"/>
    <property type="project" value="InterPro"/>
</dbReference>
<dbReference type="RefSeq" id="WP_203659767.1">
    <property type="nucleotide sequence ID" value="NZ_BAAAZM010000007.1"/>
</dbReference>
<evidence type="ECO:0000256" key="4">
    <source>
        <dbReference type="ARBA" id="ARBA00022989"/>
    </source>
</evidence>
<evidence type="ECO:0000313" key="7">
    <source>
        <dbReference type="EMBL" id="GID13083.1"/>
    </source>
</evidence>
<proteinExistence type="inferred from homology"/>
<dbReference type="PANTHER" id="PTHR31632:SF2">
    <property type="entry name" value="PLASMA MEMBRANE IRON PERMEASE"/>
    <property type="match status" value="1"/>
</dbReference>
<name>A0A8J3JE04_9ACTN</name>
<dbReference type="GO" id="GO:0015093">
    <property type="term" value="F:ferrous iron transmembrane transporter activity"/>
    <property type="evidence" value="ECO:0007669"/>
    <property type="project" value="TreeGrafter"/>
</dbReference>
<comment type="caution">
    <text evidence="7">The sequence shown here is derived from an EMBL/GenBank/DDBJ whole genome shotgun (WGS) entry which is preliminary data.</text>
</comment>
<dbReference type="NCBIfam" id="NF041756">
    <property type="entry name" value="EfeU"/>
    <property type="match status" value="1"/>
</dbReference>
<feature type="transmembrane region" description="Helical" evidence="6">
    <location>
        <begin position="146"/>
        <end position="167"/>
    </location>
</feature>
<evidence type="ECO:0000256" key="6">
    <source>
        <dbReference type="SAM" id="Phobius"/>
    </source>
</evidence>
<feature type="transmembrane region" description="Helical" evidence="6">
    <location>
        <begin position="103"/>
        <end position="126"/>
    </location>
</feature>
<keyword evidence="8" id="KW-1185">Reference proteome</keyword>
<evidence type="ECO:0000256" key="5">
    <source>
        <dbReference type="ARBA" id="ARBA00023136"/>
    </source>
</evidence>
<accession>A0A8J3JE04</accession>